<feature type="region of interest" description="Disordered" evidence="1">
    <location>
        <begin position="1"/>
        <end position="33"/>
    </location>
</feature>
<name>A0ABR3VKY4_HUMIN</name>
<organism evidence="3 4">
    <name type="scientific">Humicola insolens</name>
    <name type="common">Soft-rot fungus</name>
    <dbReference type="NCBI Taxonomy" id="85995"/>
    <lineage>
        <taxon>Eukaryota</taxon>
        <taxon>Fungi</taxon>
        <taxon>Dikarya</taxon>
        <taxon>Ascomycota</taxon>
        <taxon>Pezizomycotina</taxon>
        <taxon>Sordariomycetes</taxon>
        <taxon>Sordariomycetidae</taxon>
        <taxon>Sordariales</taxon>
        <taxon>Chaetomiaceae</taxon>
        <taxon>Mycothermus</taxon>
    </lineage>
</organism>
<feature type="compositionally biased region" description="Polar residues" evidence="1">
    <location>
        <begin position="14"/>
        <end position="27"/>
    </location>
</feature>
<keyword evidence="2" id="KW-1133">Transmembrane helix</keyword>
<feature type="compositionally biased region" description="Low complexity" evidence="1">
    <location>
        <begin position="71"/>
        <end position="83"/>
    </location>
</feature>
<keyword evidence="2" id="KW-0812">Transmembrane</keyword>
<protein>
    <submittedName>
        <fullName evidence="3">Uncharacterized protein</fullName>
    </submittedName>
</protein>
<evidence type="ECO:0000256" key="1">
    <source>
        <dbReference type="SAM" id="MobiDB-lite"/>
    </source>
</evidence>
<evidence type="ECO:0000256" key="2">
    <source>
        <dbReference type="SAM" id="Phobius"/>
    </source>
</evidence>
<evidence type="ECO:0000313" key="3">
    <source>
        <dbReference type="EMBL" id="KAL1842353.1"/>
    </source>
</evidence>
<evidence type="ECO:0000313" key="4">
    <source>
        <dbReference type="Proteomes" id="UP001583172"/>
    </source>
</evidence>
<reference evidence="3 4" key="1">
    <citation type="journal article" date="2024" name="Commun. Biol.">
        <title>Comparative genomic analysis of thermophilic fungi reveals convergent evolutionary adaptations and gene losses.</title>
        <authorList>
            <person name="Steindorff A.S."/>
            <person name="Aguilar-Pontes M.V."/>
            <person name="Robinson A.J."/>
            <person name="Andreopoulos B."/>
            <person name="LaButti K."/>
            <person name="Kuo A."/>
            <person name="Mondo S."/>
            <person name="Riley R."/>
            <person name="Otillar R."/>
            <person name="Haridas S."/>
            <person name="Lipzen A."/>
            <person name="Grimwood J."/>
            <person name="Schmutz J."/>
            <person name="Clum A."/>
            <person name="Reid I.D."/>
            <person name="Moisan M.C."/>
            <person name="Butler G."/>
            <person name="Nguyen T.T.M."/>
            <person name="Dewar K."/>
            <person name="Conant G."/>
            <person name="Drula E."/>
            <person name="Henrissat B."/>
            <person name="Hansel C."/>
            <person name="Singer S."/>
            <person name="Hutchinson M.I."/>
            <person name="de Vries R.P."/>
            <person name="Natvig D.O."/>
            <person name="Powell A.J."/>
            <person name="Tsang A."/>
            <person name="Grigoriev I.V."/>
        </authorList>
    </citation>
    <scope>NUCLEOTIDE SEQUENCE [LARGE SCALE GENOMIC DNA]</scope>
    <source>
        <strain evidence="3 4">CBS 620.91</strain>
    </source>
</reference>
<feature type="region of interest" description="Disordered" evidence="1">
    <location>
        <begin position="214"/>
        <end position="243"/>
    </location>
</feature>
<feature type="region of interest" description="Disordered" evidence="1">
    <location>
        <begin position="71"/>
        <end position="90"/>
    </location>
</feature>
<dbReference type="Proteomes" id="UP001583172">
    <property type="component" value="Unassembled WGS sequence"/>
</dbReference>
<accession>A0ABR3VKY4</accession>
<proteinExistence type="predicted"/>
<keyword evidence="2" id="KW-0472">Membrane</keyword>
<feature type="compositionally biased region" description="Basic and acidic residues" evidence="1">
    <location>
        <begin position="1"/>
        <end position="10"/>
    </location>
</feature>
<dbReference type="EMBL" id="JAZGSY010000046">
    <property type="protein sequence ID" value="KAL1842353.1"/>
    <property type="molecule type" value="Genomic_DNA"/>
</dbReference>
<comment type="caution">
    <text evidence="3">The sequence shown here is derived from an EMBL/GenBank/DDBJ whole genome shotgun (WGS) entry which is preliminary data.</text>
</comment>
<gene>
    <name evidence="3" type="ORF">VTJ49DRAFT_5521</name>
</gene>
<feature type="region of interest" description="Disordered" evidence="1">
    <location>
        <begin position="129"/>
        <end position="162"/>
    </location>
</feature>
<keyword evidence="4" id="KW-1185">Reference proteome</keyword>
<feature type="compositionally biased region" description="Low complexity" evidence="1">
    <location>
        <begin position="215"/>
        <end position="243"/>
    </location>
</feature>
<feature type="transmembrane region" description="Helical" evidence="2">
    <location>
        <begin position="96"/>
        <end position="118"/>
    </location>
</feature>
<sequence>MSPSKPREWPAQESPVTSSDASATQDIPTFIWPQHRPRTEEVSIASSLTTINAAAAGQDIPTLIWARAEEVSSASSTTTTPAETTDDARESVSSDIQATIGVTVFAGCVSIAVGGWFLRKHMLARKKRKQEAEEAEAAAAGTANDETPNPSDDFDDALGKRPELEGSPAAVELSGVVALQELEVVEKPVELGGTPRAELETCWNDASTWSALQQSSPISPTIPDSSIARSPTVVASPSSSSSSATVAVAGTSAGGFSFSYTNSLRLSPFADHGGALVSPQTSLMK</sequence>